<accession>A0A0A8X6R1</accession>
<proteinExistence type="predicted"/>
<comment type="caution">
    <text evidence="2">The sequence shown here is derived from an EMBL/GenBank/DDBJ whole genome shotgun (WGS) entry which is preliminary data.</text>
</comment>
<dbReference type="STRING" id="1321606.SAMD00020551_3074"/>
<evidence type="ECO:0000313" key="3">
    <source>
        <dbReference type="Proteomes" id="UP000031014"/>
    </source>
</evidence>
<keyword evidence="3" id="KW-1185">Reference proteome</keyword>
<sequence>MKEEVEKLSEVAPSSDGFGGRSGKAVRSSAKFGRVWRKKWKSCQK</sequence>
<evidence type="ECO:0000313" key="2">
    <source>
        <dbReference type="EMBL" id="GAM14919.1"/>
    </source>
</evidence>
<dbReference type="AlphaFoldDB" id="A0A0A8X6R1"/>
<protein>
    <submittedName>
        <fullName evidence="2">Uncharacterized protein</fullName>
    </submittedName>
</protein>
<evidence type="ECO:0000256" key="1">
    <source>
        <dbReference type="SAM" id="MobiDB-lite"/>
    </source>
</evidence>
<dbReference type="EMBL" id="BASE01000071">
    <property type="protein sequence ID" value="GAM14919.1"/>
    <property type="molecule type" value="Genomic_DNA"/>
</dbReference>
<organism evidence="2 3">
    <name type="scientific">Mesobacillus selenatarsenatis (strain DSM 18680 / JCM 14380 / FERM P-15431 / SF-1)</name>
    <dbReference type="NCBI Taxonomy" id="1321606"/>
    <lineage>
        <taxon>Bacteria</taxon>
        <taxon>Bacillati</taxon>
        <taxon>Bacillota</taxon>
        <taxon>Bacilli</taxon>
        <taxon>Bacillales</taxon>
        <taxon>Bacillaceae</taxon>
        <taxon>Mesobacillus</taxon>
    </lineage>
</organism>
<gene>
    <name evidence="2" type="ORF">SAMD00020551_3074</name>
</gene>
<reference evidence="2 3" key="1">
    <citation type="submission" date="2013-06" db="EMBL/GenBank/DDBJ databases">
        <title>Whole genome shotgun sequence of Bacillus selenatarsenatis SF-1.</title>
        <authorList>
            <person name="Kuroda M."/>
            <person name="Sei K."/>
            <person name="Yamashita M."/>
            <person name="Ike M."/>
        </authorList>
    </citation>
    <scope>NUCLEOTIDE SEQUENCE [LARGE SCALE GENOMIC DNA]</scope>
    <source>
        <strain evidence="2 3">SF-1</strain>
    </source>
</reference>
<name>A0A0A8X6R1_MESS1</name>
<feature type="region of interest" description="Disordered" evidence="1">
    <location>
        <begin position="1"/>
        <end position="32"/>
    </location>
</feature>
<dbReference type="Proteomes" id="UP000031014">
    <property type="component" value="Unassembled WGS sequence"/>
</dbReference>